<feature type="transmembrane region" description="Helical" evidence="9">
    <location>
        <begin position="20"/>
        <end position="38"/>
    </location>
</feature>
<keyword evidence="3" id="KW-0328">Glycosyltransferase</keyword>
<evidence type="ECO:0000256" key="1">
    <source>
        <dbReference type="ARBA" id="ARBA00004651"/>
    </source>
</evidence>
<keyword evidence="4" id="KW-0808">Transferase</keyword>
<evidence type="ECO:0000256" key="2">
    <source>
        <dbReference type="ARBA" id="ARBA00022475"/>
    </source>
</evidence>
<evidence type="ECO:0000259" key="10">
    <source>
        <dbReference type="Pfam" id="PF13231"/>
    </source>
</evidence>
<comment type="caution">
    <text evidence="11">The sequence shown here is derived from an EMBL/GenBank/DDBJ whole genome shotgun (WGS) entry which is preliminary data.</text>
</comment>
<protein>
    <submittedName>
        <fullName evidence="11">Glycosyltransferase family 39 protein</fullName>
    </submittedName>
</protein>
<keyword evidence="5 9" id="KW-0812">Transmembrane</keyword>
<evidence type="ECO:0000256" key="7">
    <source>
        <dbReference type="ARBA" id="ARBA00023136"/>
    </source>
</evidence>
<evidence type="ECO:0000256" key="8">
    <source>
        <dbReference type="SAM" id="MobiDB-lite"/>
    </source>
</evidence>
<dbReference type="Proteomes" id="UP001596457">
    <property type="component" value="Unassembled WGS sequence"/>
</dbReference>
<keyword evidence="6 9" id="KW-1133">Transmembrane helix</keyword>
<evidence type="ECO:0000256" key="3">
    <source>
        <dbReference type="ARBA" id="ARBA00022676"/>
    </source>
</evidence>
<organism evidence="11 12">
    <name type="scientific">Hydrogenophaga defluvii</name>
    <dbReference type="NCBI Taxonomy" id="249410"/>
    <lineage>
        <taxon>Bacteria</taxon>
        <taxon>Pseudomonadati</taxon>
        <taxon>Pseudomonadota</taxon>
        <taxon>Betaproteobacteria</taxon>
        <taxon>Burkholderiales</taxon>
        <taxon>Comamonadaceae</taxon>
        <taxon>Hydrogenophaga</taxon>
    </lineage>
</organism>
<comment type="subcellular location">
    <subcellularLocation>
        <location evidence="1">Cell membrane</location>
        <topology evidence="1">Multi-pass membrane protein</topology>
    </subcellularLocation>
</comment>
<keyword evidence="7 9" id="KW-0472">Membrane</keyword>
<dbReference type="InterPro" id="IPR050297">
    <property type="entry name" value="LipidA_mod_glycosyltrf_83"/>
</dbReference>
<dbReference type="PANTHER" id="PTHR33908">
    <property type="entry name" value="MANNOSYLTRANSFERASE YKCB-RELATED"/>
    <property type="match status" value="1"/>
</dbReference>
<evidence type="ECO:0000256" key="4">
    <source>
        <dbReference type="ARBA" id="ARBA00022679"/>
    </source>
</evidence>
<feature type="transmembrane region" description="Helical" evidence="9">
    <location>
        <begin position="310"/>
        <end position="328"/>
    </location>
</feature>
<feature type="transmembrane region" description="Helical" evidence="9">
    <location>
        <begin position="213"/>
        <end position="232"/>
    </location>
</feature>
<reference evidence="12" key="1">
    <citation type="journal article" date="2019" name="Int. J. Syst. Evol. Microbiol.">
        <title>The Global Catalogue of Microorganisms (GCM) 10K type strain sequencing project: providing services to taxonomists for standard genome sequencing and annotation.</title>
        <authorList>
            <consortium name="The Broad Institute Genomics Platform"/>
            <consortium name="The Broad Institute Genome Sequencing Center for Infectious Disease"/>
            <person name="Wu L."/>
            <person name="Ma J."/>
        </authorList>
    </citation>
    <scope>NUCLEOTIDE SEQUENCE [LARGE SCALE GENOMIC DNA]</scope>
    <source>
        <strain evidence="12">CCUG 53903</strain>
    </source>
</reference>
<sequence>MTPATPLHPPHARAPTQHSARVHTVGLVLVHALVWTLLQSLAQGNLDSYHDMLENFAWAQTFEWGTFKHPPFFAWVVGMWFAVFPTADWAYRLLAYTNVAVGLWGVAVLARRLQLAHLAPTALLLLLWALPYTTLAAKFNANSQLLSLWPWTAVALLTAIDSRGARGWAWHIALGLLAAACFLSKYYSGVFLVGFLVVALTRAEGRRWLLSPWPWLALAVFAIALLPHLAWLRASDFATLGYAMDQGNGDTAWEALLKFGLTPLVYWGLAWLACVAVFASVQQARTQRRWLGGLAQGLWVSWRPTGWDDVLFWLAVLPGGITLLFGLAGAVELSTPWSIPIGYAFSLLWLRNLSQDAGPDGSKKAQRRLHRAAWPVLALVVAVGLAHGWQRAQQGHPDHYRPSEQAAQDVLALWAREVPGVPLGWSGGAWADNALLAFYADRQIRALPGLPDVSPATLAPHADWATQGGVLLCPLGPVGAQRQSRDITRPPQVPSTGYSKDPDRCLADMRAWLQTQGQATEPVTLRVVRQGWRFPRQVPFEYAVFFYRPAVTPAAR</sequence>
<gene>
    <name evidence="11" type="ORF">ACFQU0_15030</name>
</gene>
<feature type="transmembrane region" description="Helical" evidence="9">
    <location>
        <begin position="168"/>
        <end position="201"/>
    </location>
</feature>
<evidence type="ECO:0000313" key="11">
    <source>
        <dbReference type="EMBL" id="MFC7461746.1"/>
    </source>
</evidence>
<feature type="region of interest" description="Disordered" evidence="8">
    <location>
        <begin position="481"/>
        <end position="500"/>
    </location>
</feature>
<dbReference type="InterPro" id="IPR038731">
    <property type="entry name" value="RgtA/B/C-like"/>
</dbReference>
<feature type="transmembrane region" description="Helical" evidence="9">
    <location>
        <begin position="264"/>
        <end position="281"/>
    </location>
</feature>
<dbReference type="RefSeq" id="WP_382202181.1">
    <property type="nucleotide sequence ID" value="NZ_JBHTBZ010000043.1"/>
</dbReference>
<feature type="domain" description="Glycosyltransferase RgtA/B/C/D-like" evidence="10">
    <location>
        <begin position="68"/>
        <end position="231"/>
    </location>
</feature>
<evidence type="ECO:0000313" key="12">
    <source>
        <dbReference type="Proteomes" id="UP001596457"/>
    </source>
</evidence>
<dbReference type="EMBL" id="JBHTBZ010000043">
    <property type="protein sequence ID" value="MFC7461746.1"/>
    <property type="molecule type" value="Genomic_DNA"/>
</dbReference>
<name>A0ABW2SEM6_9BURK</name>
<keyword evidence="12" id="KW-1185">Reference proteome</keyword>
<evidence type="ECO:0000256" key="9">
    <source>
        <dbReference type="SAM" id="Phobius"/>
    </source>
</evidence>
<keyword evidence="2" id="KW-1003">Cell membrane</keyword>
<dbReference type="PANTHER" id="PTHR33908:SF9">
    <property type="entry name" value="BLL5595 PROTEIN"/>
    <property type="match status" value="1"/>
</dbReference>
<dbReference type="Pfam" id="PF13231">
    <property type="entry name" value="PMT_2"/>
    <property type="match status" value="1"/>
</dbReference>
<feature type="transmembrane region" description="Helical" evidence="9">
    <location>
        <begin position="122"/>
        <end position="141"/>
    </location>
</feature>
<proteinExistence type="predicted"/>
<evidence type="ECO:0000256" key="5">
    <source>
        <dbReference type="ARBA" id="ARBA00022692"/>
    </source>
</evidence>
<accession>A0ABW2SEM6</accession>
<feature type="transmembrane region" description="Helical" evidence="9">
    <location>
        <begin position="72"/>
        <end position="87"/>
    </location>
</feature>
<evidence type="ECO:0000256" key="6">
    <source>
        <dbReference type="ARBA" id="ARBA00022989"/>
    </source>
</evidence>